<evidence type="ECO:0000313" key="4">
    <source>
        <dbReference type="Proteomes" id="UP000661715"/>
    </source>
</evidence>
<feature type="chain" id="PRO_5046108125" description="DUF6268 domain-containing protein" evidence="1">
    <location>
        <begin position="21"/>
        <end position="282"/>
    </location>
</feature>
<sequence>MKLKYFTSLICMISILKTTAQSGYSLELNIKTVPTESITKNETGVGFSFYDNWNTKNEISNTISYKNTGLNFDLDNYYSSDIDYRLNRIENNLELSHKFNKKISLDLELKTVAAFENNLGISDVSLFGGAEMRYSFNEKNSLELGVKRMSVFGKAAVLPTLAFYSQLNPDTDIEIGFPNSAIHYSNNERNHFSLTNSFDGEYYKLDQNKKIESNLTASKISFSQMTTAFEYERNVDKNWFLSFQGGYQFNKKYRLTDNRGTTKFNFDANDGTLFNIGIKYKQ</sequence>
<dbReference type="EMBL" id="NASZ01000003">
    <property type="protein sequence ID" value="MBD0724280.1"/>
    <property type="molecule type" value="Genomic_DNA"/>
</dbReference>
<keyword evidence="4" id="KW-1185">Reference proteome</keyword>
<accession>A0ABR7UPW8</accession>
<feature type="domain" description="DUF6268" evidence="2">
    <location>
        <begin position="20"/>
        <end position="281"/>
    </location>
</feature>
<feature type="signal peptide" evidence="1">
    <location>
        <begin position="1"/>
        <end position="20"/>
    </location>
</feature>
<evidence type="ECO:0000256" key="1">
    <source>
        <dbReference type="SAM" id="SignalP"/>
    </source>
</evidence>
<keyword evidence="1" id="KW-0732">Signal</keyword>
<organism evidence="3 4">
    <name type="scientific">Flavobacterium pokkalii</name>
    <dbReference type="NCBI Taxonomy" id="1940408"/>
    <lineage>
        <taxon>Bacteria</taxon>
        <taxon>Pseudomonadati</taxon>
        <taxon>Bacteroidota</taxon>
        <taxon>Flavobacteriia</taxon>
        <taxon>Flavobacteriales</taxon>
        <taxon>Flavobacteriaceae</taxon>
        <taxon>Flavobacterium</taxon>
    </lineage>
</organism>
<dbReference type="Proteomes" id="UP000661715">
    <property type="component" value="Unassembled WGS sequence"/>
</dbReference>
<evidence type="ECO:0000259" key="2">
    <source>
        <dbReference type="Pfam" id="PF19783"/>
    </source>
</evidence>
<reference evidence="3 4" key="1">
    <citation type="journal article" date="2020" name="Microbiol. Res.">
        <title>Flavobacterium pokkalii sp. nov., a novel plant growth promoting native rhizobacteria isolated from pokkali rice grown in coastal saline affected agricultural regions of southern India, Kerala.</title>
        <authorList>
            <person name="Menon R.R."/>
            <person name="Kumari S."/>
            <person name="Viver T."/>
            <person name="Rameshkumar N."/>
        </authorList>
    </citation>
    <scope>NUCLEOTIDE SEQUENCE [LARGE SCALE GENOMIC DNA]</scope>
    <source>
        <strain evidence="3 4">L1I52</strain>
    </source>
</reference>
<dbReference type="InterPro" id="IPR046235">
    <property type="entry name" value="DUF6268"/>
</dbReference>
<name>A0ABR7UPW8_9FLAO</name>
<gene>
    <name evidence="3" type="ORF">B6A10_03720</name>
</gene>
<dbReference type="Pfam" id="PF19783">
    <property type="entry name" value="DUF6268"/>
    <property type="match status" value="1"/>
</dbReference>
<evidence type="ECO:0000313" key="3">
    <source>
        <dbReference type="EMBL" id="MBD0724280.1"/>
    </source>
</evidence>
<comment type="caution">
    <text evidence="3">The sequence shown here is derived from an EMBL/GenBank/DDBJ whole genome shotgun (WGS) entry which is preliminary data.</text>
</comment>
<proteinExistence type="predicted"/>
<protein>
    <recommendedName>
        <fullName evidence="2">DUF6268 domain-containing protein</fullName>
    </recommendedName>
</protein>